<feature type="transmembrane region" description="Helical" evidence="3">
    <location>
        <begin position="388"/>
        <end position="408"/>
    </location>
</feature>
<dbReference type="Gene3D" id="3.30.70.1430">
    <property type="entry name" value="Multidrug efflux transporter AcrB pore domain"/>
    <property type="match status" value="1"/>
</dbReference>
<gene>
    <name evidence="4" type="primary">bepE_5</name>
    <name evidence="4" type="ORF">NCTC9601_03731</name>
</gene>
<dbReference type="InterPro" id="IPR027463">
    <property type="entry name" value="AcrB_DN_DC_subdom"/>
</dbReference>
<dbReference type="AlphaFoldDB" id="A0A2X1QJK3"/>
<keyword evidence="2 3" id="KW-1133">Transmembrane helix</keyword>
<protein>
    <submittedName>
        <fullName evidence="4">Cobalt-zinc-cadmium resistance protein CzcA</fullName>
    </submittedName>
</protein>
<dbReference type="Proteomes" id="UP000251123">
    <property type="component" value="Unassembled WGS sequence"/>
</dbReference>
<dbReference type="PANTHER" id="PTHR32063:SF18">
    <property type="entry name" value="CATION EFFLUX SYSTEM PROTEIN"/>
    <property type="match status" value="1"/>
</dbReference>
<dbReference type="Pfam" id="PF00873">
    <property type="entry name" value="ACR_tran"/>
    <property type="match status" value="1"/>
</dbReference>
<dbReference type="GO" id="GO:0042910">
    <property type="term" value="F:xenobiotic transmembrane transporter activity"/>
    <property type="evidence" value="ECO:0007669"/>
    <property type="project" value="TreeGrafter"/>
</dbReference>
<dbReference type="Gene3D" id="1.20.1640.10">
    <property type="entry name" value="Multidrug efflux transporter AcrB transmembrane domain"/>
    <property type="match status" value="1"/>
</dbReference>
<dbReference type="Gene3D" id="3.30.70.1320">
    <property type="entry name" value="Multidrug efflux transporter AcrB pore domain like"/>
    <property type="match status" value="1"/>
</dbReference>
<evidence type="ECO:0000256" key="2">
    <source>
        <dbReference type="ARBA" id="ARBA00022989"/>
    </source>
</evidence>
<dbReference type="SUPFAM" id="SSF82714">
    <property type="entry name" value="Multidrug efflux transporter AcrB TolC docking domain, DN and DC subdomains"/>
    <property type="match status" value="1"/>
</dbReference>
<accession>A0A2X1QJK3</accession>
<feature type="transmembrane region" description="Helical" evidence="3">
    <location>
        <begin position="361"/>
        <end position="382"/>
    </location>
</feature>
<proteinExistence type="predicted"/>
<dbReference type="EMBL" id="UASN01000021">
    <property type="protein sequence ID" value="SPX56525.1"/>
    <property type="molecule type" value="Genomic_DNA"/>
</dbReference>
<sequence>MDISRQFINNPTRVWLAILLLGVGGLLALLNIGRLEDPAFTIKTAVIVTHYPGASAQQVEEEVTLPLENAIQQLPSLDNVSSISSNGLSQITVNIASQYHSSELPQIWDELRRRVGDASRLFPPGVVPPFVNDDFGDVFGFFFAISGDSFTNPELVRYAEQLRRELVLVPGVGKVAIGGVIPQQINVDISLAKMAARGITLNQLAAILARLNVVSSAGEIRVGSESIRLHPTGEFQSIDELGDLLVSPHGASATTRLRDIATLSRGLTDSPASIYHANGRQAVTMGVSFIPGVNVIDVGHALEARLQQMAADKPAGINIAIFYDQAAEVAHSVNGFITNFLMALAIVVGVLLVFMGVRSGIIIALSLALNVLGTLLIMYIWGIELQRISLGALIIALSMLVDNAIVIVEGGAHRPSARLSAAGRD</sequence>
<dbReference type="GO" id="GO:0005886">
    <property type="term" value="C:plasma membrane"/>
    <property type="evidence" value="ECO:0007669"/>
    <property type="project" value="TreeGrafter"/>
</dbReference>
<dbReference type="InterPro" id="IPR001036">
    <property type="entry name" value="Acrflvin-R"/>
</dbReference>
<reference evidence="4 5" key="1">
    <citation type="submission" date="2018-06" db="EMBL/GenBank/DDBJ databases">
        <authorList>
            <consortium name="Pathogen Informatics"/>
            <person name="Doyle S."/>
        </authorList>
    </citation>
    <scope>NUCLEOTIDE SEQUENCE [LARGE SCALE GENOMIC DNA]</scope>
    <source>
        <strain evidence="4 5">NCTC9601</strain>
    </source>
</reference>
<dbReference type="Gene3D" id="3.30.2090.10">
    <property type="entry name" value="Multidrug efflux transporter AcrB TolC docking domain, DN and DC subdomains"/>
    <property type="match status" value="1"/>
</dbReference>
<dbReference type="SUPFAM" id="SSF82866">
    <property type="entry name" value="Multidrug efflux transporter AcrB transmembrane domain"/>
    <property type="match status" value="1"/>
</dbReference>
<evidence type="ECO:0000313" key="5">
    <source>
        <dbReference type="Proteomes" id="UP000251123"/>
    </source>
</evidence>
<dbReference type="PRINTS" id="PR00702">
    <property type="entry name" value="ACRIFLAVINRP"/>
</dbReference>
<name>A0A2X1QJK3_KLEPN</name>
<dbReference type="SUPFAM" id="SSF82693">
    <property type="entry name" value="Multidrug efflux transporter AcrB pore domain, PN1, PN2, PC1 and PC2 subdomains"/>
    <property type="match status" value="2"/>
</dbReference>
<feature type="transmembrane region" description="Helical" evidence="3">
    <location>
        <begin position="12"/>
        <end position="33"/>
    </location>
</feature>
<dbReference type="PANTHER" id="PTHR32063">
    <property type="match status" value="1"/>
</dbReference>
<evidence type="ECO:0000256" key="3">
    <source>
        <dbReference type="SAM" id="Phobius"/>
    </source>
</evidence>
<keyword evidence="1 3" id="KW-0812">Transmembrane</keyword>
<evidence type="ECO:0000256" key="1">
    <source>
        <dbReference type="ARBA" id="ARBA00022692"/>
    </source>
</evidence>
<organism evidence="4 5">
    <name type="scientific">Klebsiella pneumoniae</name>
    <dbReference type="NCBI Taxonomy" id="573"/>
    <lineage>
        <taxon>Bacteria</taxon>
        <taxon>Pseudomonadati</taxon>
        <taxon>Pseudomonadota</taxon>
        <taxon>Gammaproteobacteria</taxon>
        <taxon>Enterobacterales</taxon>
        <taxon>Enterobacteriaceae</taxon>
        <taxon>Klebsiella/Raoultella group</taxon>
        <taxon>Klebsiella</taxon>
        <taxon>Klebsiella pneumoniae complex</taxon>
    </lineage>
</organism>
<evidence type="ECO:0000313" key="4">
    <source>
        <dbReference type="EMBL" id="SPX56525.1"/>
    </source>
</evidence>
<keyword evidence="3" id="KW-0472">Membrane</keyword>
<feature type="transmembrane region" description="Helical" evidence="3">
    <location>
        <begin position="336"/>
        <end position="354"/>
    </location>
</feature>